<feature type="domain" description="Glycosyl hydrolases family 2 sugar binding" evidence="6">
    <location>
        <begin position="108"/>
        <end position="213"/>
    </location>
</feature>
<accession>A0A6H9Q5B4</accession>
<dbReference type="InterPro" id="IPR008979">
    <property type="entry name" value="Galactose-bd-like_sf"/>
</dbReference>
<dbReference type="Pfam" id="PF00703">
    <property type="entry name" value="Glyco_hydro_2"/>
    <property type="match status" value="1"/>
</dbReference>
<dbReference type="Pfam" id="PF02837">
    <property type="entry name" value="Glyco_hydro_2_N"/>
    <property type="match status" value="1"/>
</dbReference>
<dbReference type="AlphaFoldDB" id="A0A6H9Q5B4"/>
<evidence type="ECO:0000313" key="9">
    <source>
        <dbReference type="Proteomes" id="UP000427825"/>
    </source>
</evidence>
<feature type="domain" description="Glycoside hydrolase family 2 catalytic" evidence="5">
    <location>
        <begin position="350"/>
        <end position="466"/>
    </location>
</feature>
<proteinExistence type="inferred from homology"/>
<evidence type="ECO:0000259" key="7">
    <source>
        <dbReference type="Pfam" id="PF16355"/>
    </source>
</evidence>
<sequence>MNHNRIYYLLLLFVFSLGTPGLAQKRCISLDWNFCRISDETSKAEIKNQGSDWSSQYNVQHMDMNGNSELAVPQNTLGAELRQLENKQWEQITLPHTPFVEPLTVLHQWQGICYYKKKITITPEEAKKHIWIEFEGAMHLADVWINGKHVMQHAGGYTPFVVDATGLLKTGKENELLVRLDNRNNSLIPPGKPLETLDFCYYGGIYRNVHLIAKADVHITHPILDGHPAGAGIFITYPKVSQELSVVDAKTEIKNTSDKEKLVELRHTLYTWKKQKGKDKKVQNISETLTLHPGVTIENNQRMEVKHPALWSPDEPNLYVLSTEVVENGKVVDKEETRIGIRHIEMSIEKGFVINGKPLRLVGSNRHMEYPYVGNAISDQAQYRDMYQIRSNGFNIVRLRHYPQATAALDACDELGLLAIEPIPGWQFFNKNPLFISLTHRDVRDMIRRDRNHPSIVMWETTLNESWPPAEWKDGVVKIAHEELPGDQCFTSGDSYGYKGFDVCYNDWEEGFKRPNNSGKPGFIREYYDYEFGGHYSTTRIRRGDGEKAQLQNAWNAQWSHNRYRIYYPKTMGDAVWSMYDYNRGCCDNICYSGVADIFRLPKFSLSFFRTQIAEGSMLPSGKMPYEVFIPAYRDEILSDTVMVYGNVDEVELVLNGKTIRRQTADKGPDSDYIPVPNGGNGKNLHFPPFTFYGVPKERGVLKAVGYHQGKKVAEYTVKTPGVPERLDITYFESGKPATKNDLLIVYVRMLDKQGVLCPVNGIPVELSVQGGEIVGPTSYPLEAGVASFLVRTGEISKINIRATSKEFSIYKKIKIKNSL</sequence>
<dbReference type="Gene3D" id="2.60.40.10">
    <property type="entry name" value="Immunoglobulins"/>
    <property type="match status" value="3"/>
</dbReference>
<evidence type="ECO:0000259" key="4">
    <source>
        <dbReference type="Pfam" id="PF00703"/>
    </source>
</evidence>
<keyword evidence="2 8" id="KW-0378">Hydrolase</keyword>
<dbReference type="GO" id="GO:0005975">
    <property type="term" value="P:carbohydrate metabolic process"/>
    <property type="evidence" value="ECO:0007669"/>
    <property type="project" value="InterPro"/>
</dbReference>
<dbReference type="PRINTS" id="PR00132">
    <property type="entry name" value="GLHYDRLASE2"/>
</dbReference>
<evidence type="ECO:0000256" key="2">
    <source>
        <dbReference type="ARBA" id="ARBA00022801"/>
    </source>
</evidence>
<organism evidence="8 9">
    <name type="scientific">Bacteroides caccae</name>
    <dbReference type="NCBI Taxonomy" id="47678"/>
    <lineage>
        <taxon>Bacteria</taxon>
        <taxon>Pseudomonadati</taxon>
        <taxon>Bacteroidota</taxon>
        <taxon>Bacteroidia</taxon>
        <taxon>Bacteroidales</taxon>
        <taxon>Bacteroidaceae</taxon>
        <taxon>Bacteroides</taxon>
    </lineage>
</organism>
<dbReference type="InterPro" id="IPR051913">
    <property type="entry name" value="GH2_Domain-Containing"/>
</dbReference>
<dbReference type="SUPFAM" id="SSF51445">
    <property type="entry name" value="(Trans)glycosidases"/>
    <property type="match status" value="1"/>
</dbReference>
<feature type="domain" description="DUF4982" evidence="7">
    <location>
        <begin position="641"/>
        <end position="714"/>
    </location>
</feature>
<evidence type="ECO:0000259" key="5">
    <source>
        <dbReference type="Pfam" id="PF02836"/>
    </source>
</evidence>
<dbReference type="Gene3D" id="3.20.20.80">
    <property type="entry name" value="Glycosidases"/>
    <property type="match status" value="1"/>
</dbReference>
<reference evidence="8 9" key="1">
    <citation type="journal article" date="2019" name="Nat. Med.">
        <title>A library of human gut bacterial isolates paired with longitudinal multiomics data enables mechanistic microbiome research.</title>
        <authorList>
            <person name="Poyet M."/>
            <person name="Groussin M."/>
            <person name="Gibbons S.M."/>
            <person name="Avila-Pacheco J."/>
            <person name="Jiang X."/>
            <person name="Kearney S.M."/>
            <person name="Perrotta A.R."/>
            <person name="Berdy B."/>
            <person name="Zhao S."/>
            <person name="Lieberman T.D."/>
            <person name="Swanson P.K."/>
            <person name="Smith M."/>
            <person name="Roesemann S."/>
            <person name="Alexander J.E."/>
            <person name="Rich S.A."/>
            <person name="Livny J."/>
            <person name="Vlamakis H."/>
            <person name="Clish C."/>
            <person name="Bullock K."/>
            <person name="Deik A."/>
            <person name="Scott J."/>
            <person name="Pierce K.A."/>
            <person name="Xavier R.J."/>
            <person name="Alm E.J."/>
        </authorList>
    </citation>
    <scope>NUCLEOTIDE SEQUENCE [LARGE SCALE GENOMIC DNA]</scope>
    <source>
        <strain evidence="8 9">BIOML-A25</strain>
    </source>
</reference>
<comment type="similarity">
    <text evidence="1">Belongs to the glycosyl hydrolase 2 family.</text>
</comment>
<dbReference type="Proteomes" id="UP000427825">
    <property type="component" value="Unassembled WGS sequence"/>
</dbReference>
<dbReference type="InterPro" id="IPR006103">
    <property type="entry name" value="Glyco_hydro_2_cat"/>
</dbReference>
<dbReference type="PANTHER" id="PTHR42732:SF1">
    <property type="entry name" value="BETA-MANNOSIDASE"/>
    <property type="match status" value="1"/>
</dbReference>
<dbReference type="PANTHER" id="PTHR42732">
    <property type="entry name" value="BETA-GALACTOSIDASE"/>
    <property type="match status" value="1"/>
</dbReference>
<dbReference type="InterPro" id="IPR017853">
    <property type="entry name" value="GH"/>
</dbReference>
<dbReference type="Gene3D" id="2.60.120.260">
    <property type="entry name" value="Galactose-binding domain-like"/>
    <property type="match status" value="1"/>
</dbReference>
<evidence type="ECO:0000313" key="8">
    <source>
        <dbReference type="EMBL" id="KAA5474676.1"/>
    </source>
</evidence>
<dbReference type="Pfam" id="PF16355">
    <property type="entry name" value="DUF4982"/>
    <property type="match status" value="1"/>
</dbReference>
<evidence type="ECO:0000259" key="6">
    <source>
        <dbReference type="Pfam" id="PF02837"/>
    </source>
</evidence>
<dbReference type="Pfam" id="PF02836">
    <property type="entry name" value="Glyco_hydro_2_C"/>
    <property type="match status" value="1"/>
</dbReference>
<comment type="caution">
    <text evidence="8">The sequence shown here is derived from an EMBL/GenBank/DDBJ whole genome shotgun (WGS) entry which is preliminary data.</text>
</comment>
<dbReference type="InterPro" id="IPR006104">
    <property type="entry name" value="Glyco_hydro_2_N"/>
</dbReference>
<dbReference type="GO" id="GO:0004553">
    <property type="term" value="F:hydrolase activity, hydrolyzing O-glycosyl compounds"/>
    <property type="evidence" value="ECO:0007669"/>
    <property type="project" value="InterPro"/>
</dbReference>
<dbReference type="SUPFAM" id="SSF49785">
    <property type="entry name" value="Galactose-binding domain-like"/>
    <property type="match status" value="1"/>
</dbReference>
<name>A0A6H9Q5B4_9BACE</name>
<evidence type="ECO:0000256" key="1">
    <source>
        <dbReference type="ARBA" id="ARBA00007401"/>
    </source>
</evidence>
<feature type="domain" description="Glycoside hydrolase family 2 immunoglobulin-like beta-sandwich" evidence="4">
    <location>
        <begin position="237"/>
        <end position="342"/>
    </location>
</feature>
<dbReference type="SUPFAM" id="SSF49303">
    <property type="entry name" value="beta-Galactosidase/glucuronidase domain"/>
    <property type="match status" value="1"/>
</dbReference>
<dbReference type="EMBL" id="VVYJ01000009">
    <property type="protein sequence ID" value="KAA5474676.1"/>
    <property type="molecule type" value="Genomic_DNA"/>
</dbReference>
<evidence type="ECO:0000256" key="3">
    <source>
        <dbReference type="ARBA" id="ARBA00023295"/>
    </source>
</evidence>
<gene>
    <name evidence="8" type="ORF">F2Y39_15205</name>
</gene>
<dbReference type="InterPro" id="IPR013783">
    <property type="entry name" value="Ig-like_fold"/>
</dbReference>
<dbReference type="InterPro" id="IPR032311">
    <property type="entry name" value="DUF4982"/>
</dbReference>
<protein>
    <submittedName>
        <fullName evidence="8">Glycoside hydrolase family 2 protein</fullName>
    </submittedName>
</protein>
<dbReference type="InterPro" id="IPR006102">
    <property type="entry name" value="Ig-like_GH2"/>
</dbReference>
<keyword evidence="3" id="KW-0326">Glycosidase</keyword>
<dbReference type="InterPro" id="IPR006101">
    <property type="entry name" value="Glyco_hydro_2"/>
</dbReference>
<dbReference type="InterPro" id="IPR036156">
    <property type="entry name" value="Beta-gal/glucu_dom_sf"/>
</dbReference>